<dbReference type="STRING" id="756272.Plabr_3479"/>
<keyword evidence="12" id="KW-1185">Reference proteome</keyword>
<organism evidence="11 12">
    <name type="scientific">Rubinisphaera brasiliensis (strain ATCC 49424 / DSM 5305 / JCM 21570 / IAM 15109 / NBRC 103401 / IFAM 1448)</name>
    <name type="common">Planctomyces brasiliensis</name>
    <dbReference type="NCBI Taxonomy" id="756272"/>
    <lineage>
        <taxon>Bacteria</taxon>
        <taxon>Pseudomonadati</taxon>
        <taxon>Planctomycetota</taxon>
        <taxon>Planctomycetia</taxon>
        <taxon>Planctomycetales</taxon>
        <taxon>Planctomycetaceae</taxon>
        <taxon>Rubinisphaera</taxon>
    </lineage>
</organism>
<feature type="transmembrane region" description="Helical" evidence="8">
    <location>
        <begin position="604"/>
        <end position="634"/>
    </location>
</feature>
<evidence type="ECO:0000259" key="9">
    <source>
        <dbReference type="Pfam" id="PF00535"/>
    </source>
</evidence>
<dbReference type="InterPro" id="IPR029044">
    <property type="entry name" value="Nucleotide-diphossugar_trans"/>
</dbReference>
<dbReference type="SUPFAM" id="SSF53448">
    <property type="entry name" value="Nucleotide-diphospho-sugar transferases"/>
    <property type="match status" value="1"/>
</dbReference>
<keyword evidence="7 8" id="KW-0472">Membrane</keyword>
<proteinExistence type="inferred from homology"/>
<dbReference type="InterPro" id="IPR001173">
    <property type="entry name" value="Glyco_trans_2-like"/>
</dbReference>
<dbReference type="GO" id="GO:0004582">
    <property type="term" value="F:dolichyl-phosphate beta-D-mannosyltransferase activity"/>
    <property type="evidence" value="ECO:0007669"/>
    <property type="project" value="UniProtKB-EC"/>
</dbReference>
<dbReference type="eggNOG" id="COG1807">
    <property type="taxonomic scope" value="Bacteria"/>
</dbReference>
<evidence type="ECO:0000256" key="3">
    <source>
        <dbReference type="ARBA" id="ARBA00022676"/>
    </source>
</evidence>
<feature type="transmembrane region" description="Helical" evidence="8">
    <location>
        <begin position="494"/>
        <end position="517"/>
    </location>
</feature>
<dbReference type="Proteomes" id="UP000006860">
    <property type="component" value="Chromosome"/>
</dbReference>
<feature type="transmembrane region" description="Helical" evidence="8">
    <location>
        <begin position="524"/>
        <end position="543"/>
    </location>
</feature>
<feature type="transmembrane region" description="Helical" evidence="8">
    <location>
        <begin position="756"/>
        <end position="777"/>
    </location>
</feature>
<dbReference type="OrthoDB" id="9810303at2"/>
<dbReference type="Gene3D" id="3.90.550.10">
    <property type="entry name" value="Spore Coat Polysaccharide Biosynthesis Protein SpsA, Chain A"/>
    <property type="match status" value="1"/>
</dbReference>
<feature type="transmembrane region" description="Helical" evidence="8">
    <location>
        <begin position="646"/>
        <end position="664"/>
    </location>
</feature>
<dbReference type="RefSeq" id="WP_013629795.1">
    <property type="nucleotide sequence ID" value="NC_015174.1"/>
</dbReference>
<feature type="transmembrane region" description="Helical" evidence="8">
    <location>
        <begin position="784"/>
        <end position="802"/>
    </location>
</feature>
<dbReference type="Pfam" id="PF04138">
    <property type="entry name" value="GtrA_DPMS_TM"/>
    <property type="match status" value="1"/>
</dbReference>
<dbReference type="GO" id="GO:0000271">
    <property type="term" value="P:polysaccharide biosynthetic process"/>
    <property type="evidence" value="ECO:0007669"/>
    <property type="project" value="InterPro"/>
</dbReference>
<accession>F0SN47</accession>
<keyword evidence="5 8" id="KW-0812">Transmembrane</keyword>
<feature type="transmembrane region" description="Helical" evidence="8">
    <location>
        <begin position="549"/>
        <end position="566"/>
    </location>
</feature>
<dbReference type="eggNOG" id="COG0463">
    <property type="taxonomic scope" value="Bacteria"/>
</dbReference>
<comment type="subcellular location">
    <subcellularLocation>
        <location evidence="1">Membrane</location>
        <topology evidence="1">Multi-pass membrane protein</topology>
    </subcellularLocation>
</comment>
<dbReference type="InterPro" id="IPR007267">
    <property type="entry name" value="GtrA_DPMS_TM"/>
</dbReference>
<dbReference type="eggNOG" id="COG2246">
    <property type="taxonomic scope" value="Bacteria"/>
</dbReference>
<evidence type="ECO:0000259" key="10">
    <source>
        <dbReference type="Pfam" id="PF04138"/>
    </source>
</evidence>
<dbReference type="PANTHER" id="PTHR43398:SF1">
    <property type="entry name" value="DOLICHOL-PHOSPHATE MANNOSYLTRANSFERASE SUBUNIT 1"/>
    <property type="match status" value="1"/>
</dbReference>
<dbReference type="InterPro" id="IPR039528">
    <property type="entry name" value="DPM1-like"/>
</dbReference>
<dbReference type="GO" id="GO:0006506">
    <property type="term" value="P:GPI anchor biosynthetic process"/>
    <property type="evidence" value="ECO:0007669"/>
    <property type="project" value="TreeGrafter"/>
</dbReference>
<feature type="transmembrane region" description="Helical" evidence="8">
    <location>
        <begin position="734"/>
        <end position="750"/>
    </location>
</feature>
<feature type="transmembrane region" description="Helical" evidence="8">
    <location>
        <begin position="291"/>
        <end position="308"/>
    </location>
</feature>
<feature type="transmembrane region" description="Helical" evidence="8">
    <location>
        <begin position="260"/>
        <end position="285"/>
    </location>
</feature>
<feature type="transmembrane region" description="Helical" evidence="8">
    <location>
        <begin position="573"/>
        <end position="592"/>
    </location>
</feature>
<evidence type="ECO:0000256" key="8">
    <source>
        <dbReference type="SAM" id="Phobius"/>
    </source>
</evidence>
<dbReference type="EMBL" id="CP002546">
    <property type="protein sequence ID" value="ADY61076.1"/>
    <property type="molecule type" value="Genomic_DNA"/>
</dbReference>
<evidence type="ECO:0000256" key="2">
    <source>
        <dbReference type="ARBA" id="ARBA00006739"/>
    </source>
</evidence>
<evidence type="ECO:0000256" key="7">
    <source>
        <dbReference type="ARBA" id="ARBA00023136"/>
    </source>
</evidence>
<dbReference type="GO" id="GO:0016020">
    <property type="term" value="C:membrane"/>
    <property type="evidence" value="ECO:0007669"/>
    <property type="project" value="UniProtKB-SubCell"/>
</dbReference>
<evidence type="ECO:0000313" key="12">
    <source>
        <dbReference type="Proteomes" id="UP000006860"/>
    </source>
</evidence>
<dbReference type="CDD" id="cd06442">
    <property type="entry name" value="DPM1_like"/>
    <property type="match status" value="1"/>
</dbReference>
<dbReference type="GO" id="GO:0035269">
    <property type="term" value="P:protein O-linked glycosylation via mannose"/>
    <property type="evidence" value="ECO:0007669"/>
    <property type="project" value="TreeGrafter"/>
</dbReference>
<sequence length="957" mass="105320">MSSSTEKSFGAHSASAQDPFGPDRVLSPLVSVIVPTYCEAENLKFLVPEVSKAMERSGMSFEMLIVDDNSPDETVEVCERLCRDNPVRLLVRTEDRGLSSAVVHGLVHARGSILLVMDADLSHPPEKVPELVAAVLEQQGDFVIGSRYVPGGSTDDKWGLFRWLNSKVATWLARGLTSSRDPMAGFFALSRQTWENAEHLSPIGYKIGLELIVKCGCRSVAEVPIHFRDRVHGESKLSLKEQLNYVRHLGRLYKYKMGKLFAPLCFAAVGLSGAVVDLVLFTALLTVANFGWARGIAIFGAMTWNFVGNRHTTFAERRRESVLMQYAKFVGSCLVGGAVSWGVSSLMWKQFGATLQAPQFAAAIGILAGAVWNYLLSAHFVFRKPEPQLEQFLGCTGVENMSLAPVARIEVKKKDHESSAARNVDRLLDWRMVLGGCFVAVLSLAITSASWQRTDVDGLDQAHNIVTSYFFHDLATDKPFPQLGKYTYEYQRQYPALGILFWPPLFHLAAGGAMFLLGPSISTVYLVLTGFALVFAVSFYAALTRTLSPLWATSAVALAITAPVLFDLQNTVMLEVPALAVCGLVLWLYLRLTQRGEWNGTSEAIVAGISAAAIAYAKQPAVFVLLAIFLDVLVCHRHLLTRWRTWVCVGTAGLCLLPLALFTLKYGDVNMAQAFGNDGNIYVEHHRVADRWSWEGWTYYLGLVPGQLGWGLTTLVAGGLALIATSREAARKHGIWLFLAVAWYVLFSYFDNKQVRFVAFVIPVLTAIAVIFIDWLWERQPHAAGLAVAVAAFGGALNLWTISQNPPQGYVDAPDLLAVCAMDDRSGNLAYFGEDHHLFTAHLREADAKRKRAMVRGDLLLSEELATESSMLGDTLAAHGVRWIMVDPDLPDGQKATELIEASPEQFQMLAGVKTLDNGKKQIRVAVYEFKGLLPVEQKQVTVRSETQHLASGNRGS</sequence>
<dbReference type="KEGG" id="pbs:Plabr_3479"/>
<dbReference type="GO" id="GO:0006488">
    <property type="term" value="P:dolichol-linked oligosaccharide biosynthetic process"/>
    <property type="evidence" value="ECO:0007669"/>
    <property type="project" value="TreeGrafter"/>
</dbReference>
<feature type="transmembrane region" description="Helical" evidence="8">
    <location>
        <begin position="329"/>
        <end position="348"/>
    </location>
</feature>
<feature type="transmembrane region" description="Helical" evidence="8">
    <location>
        <begin position="360"/>
        <end position="382"/>
    </location>
</feature>
<dbReference type="HOGENOM" id="CLU_308327_0_0_0"/>
<evidence type="ECO:0000256" key="6">
    <source>
        <dbReference type="ARBA" id="ARBA00022989"/>
    </source>
</evidence>
<dbReference type="Pfam" id="PF00535">
    <property type="entry name" value="Glycos_transf_2"/>
    <property type="match status" value="1"/>
</dbReference>
<evidence type="ECO:0000256" key="5">
    <source>
        <dbReference type="ARBA" id="ARBA00022692"/>
    </source>
</evidence>
<evidence type="ECO:0000256" key="4">
    <source>
        <dbReference type="ARBA" id="ARBA00022679"/>
    </source>
</evidence>
<feature type="domain" description="GtrA/DPMS transmembrane" evidence="10">
    <location>
        <begin position="266"/>
        <end position="382"/>
    </location>
</feature>
<keyword evidence="4 11" id="KW-0808">Transferase</keyword>
<reference evidence="12" key="1">
    <citation type="submission" date="2011-02" db="EMBL/GenBank/DDBJ databases">
        <title>The complete genome of Planctomyces brasiliensis DSM 5305.</title>
        <authorList>
            <person name="Lucas S."/>
            <person name="Copeland A."/>
            <person name="Lapidus A."/>
            <person name="Bruce D."/>
            <person name="Goodwin L."/>
            <person name="Pitluck S."/>
            <person name="Kyrpides N."/>
            <person name="Mavromatis K."/>
            <person name="Pagani I."/>
            <person name="Ivanova N."/>
            <person name="Ovchinnikova G."/>
            <person name="Lu M."/>
            <person name="Detter J.C."/>
            <person name="Han C."/>
            <person name="Land M."/>
            <person name="Hauser L."/>
            <person name="Markowitz V."/>
            <person name="Cheng J.-F."/>
            <person name="Hugenholtz P."/>
            <person name="Woyke T."/>
            <person name="Wu D."/>
            <person name="Tindall B."/>
            <person name="Pomrenke H.G."/>
            <person name="Brambilla E."/>
            <person name="Klenk H.-P."/>
            <person name="Eisen J.A."/>
        </authorList>
    </citation>
    <scope>NUCLEOTIDE SEQUENCE [LARGE SCALE GENOMIC DNA]</scope>
    <source>
        <strain evidence="12">ATCC 49424 / DSM 5305 / JCM 21570 / NBRC 103401 / IFAM 1448</strain>
    </source>
</reference>
<protein>
    <submittedName>
        <fullName evidence="11">Dolichyl-phosphate beta-D-mannosyltransferase</fullName>
        <ecNumber evidence="11">2.4.1.83</ecNumber>
    </submittedName>
</protein>
<evidence type="ECO:0000313" key="11">
    <source>
        <dbReference type="EMBL" id="ADY61076.1"/>
    </source>
</evidence>
<feature type="domain" description="Glycosyltransferase 2-like" evidence="9">
    <location>
        <begin position="31"/>
        <end position="162"/>
    </location>
</feature>
<comment type="similarity">
    <text evidence="2">Belongs to the glycosyltransferase 2 family.</text>
</comment>
<gene>
    <name evidence="11" type="ordered locus">Plabr_3479</name>
</gene>
<evidence type="ECO:0000256" key="1">
    <source>
        <dbReference type="ARBA" id="ARBA00004141"/>
    </source>
</evidence>
<dbReference type="PANTHER" id="PTHR43398">
    <property type="entry name" value="DOLICHOL-PHOSPHATE MANNOSYLTRANSFERASE SUBUNIT 1"/>
    <property type="match status" value="1"/>
</dbReference>
<name>F0SN47_RUBBR</name>
<keyword evidence="6 8" id="KW-1133">Transmembrane helix</keyword>
<feature type="transmembrane region" description="Helical" evidence="8">
    <location>
        <begin position="697"/>
        <end position="722"/>
    </location>
</feature>
<dbReference type="AlphaFoldDB" id="F0SN47"/>
<dbReference type="EC" id="2.4.1.83" evidence="11"/>
<keyword evidence="3 11" id="KW-0328">Glycosyltransferase</keyword>